<organism evidence="1 2">
    <name type="scientific">Streptomyces xantholiticus</name>
    <dbReference type="NCBI Taxonomy" id="68285"/>
    <lineage>
        <taxon>Bacteria</taxon>
        <taxon>Bacillati</taxon>
        <taxon>Actinomycetota</taxon>
        <taxon>Actinomycetes</taxon>
        <taxon>Kitasatosporales</taxon>
        <taxon>Streptomycetaceae</taxon>
        <taxon>Streptomyces</taxon>
    </lineage>
</organism>
<dbReference type="RefSeq" id="WP_267895533.1">
    <property type="nucleotide sequence ID" value="NZ_JBEPBX010000027.1"/>
</dbReference>
<sequence>MPPRRSPALMVRTEKRDLFVPYQDPDIGAAFSFDTVLSIP</sequence>
<name>A0ABV1V115_9ACTN</name>
<evidence type="ECO:0000313" key="2">
    <source>
        <dbReference type="Proteomes" id="UP001445472"/>
    </source>
</evidence>
<dbReference type="EMBL" id="JBEPBX010000027">
    <property type="protein sequence ID" value="MER6616712.1"/>
    <property type="molecule type" value="Genomic_DNA"/>
</dbReference>
<comment type="caution">
    <text evidence="1">The sequence shown here is derived from an EMBL/GenBank/DDBJ whole genome shotgun (WGS) entry which is preliminary data.</text>
</comment>
<evidence type="ECO:0000313" key="1">
    <source>
        <dbReference type="EMBL" id="MER6616712.1"/>
    </source>
</evidence>
<proteinExistence type="predicted"/>
<keyword evidence="2" id="KW-1185">Reference proteome</keyword>
<accession>A0ABV1V115</accession>
<protein>
    <submittedName>
        <fullName evidence="1">Uncharacterized protein</fullName>
    </submittedName>
</protein>
<reference evidence="1 2" key="1">
    <citation type="submission" date="2024-06" db="EMBL/GenBank/DDBJ databases">
        <title>The Natural Products Discovery Center: Release of the First 8490 Sequenced Strains for Exploring Actinobacteria Biosynthetic Diversity.</title>
        <authorList>
            <person name="Kalkreuter E."/>
            <person name="Kautsar S.A."/>
            <person name="Yang D."/>
            <person name="Bader C.D."/>
            <person name="Teijaro C.N."/>
            <person name="Fluegel L."/>
            <person name="Davis C.M."/>
            <person name="Simpson J.R."/>
            <person name="Lauterbach L."/>
            <person name="Steele A.D."/>
            <person name="Gui C."/>
            <person name="Meng S."/>
            <person name="Li G."/>
            <person name="Viehrig K."/>
            <person name="Ye F."/>
            <person name="Su P."/>
            <person name="Kiefer A.F."/>
            <person name="Nichols A."/>
            <person name="Cepeda A.J."/>
            <person name="Yan W."/>
            <person name="Fan B."/>
            <person name="Jiang Y."/>
            <person name="Adhikari A."/>
            <person name="Zheng C.-J."/>
            <person name="Schuster L."/>
            <person name="Cowan T.M."/>
            <person name="Smanski M.J."/>
            <person name="Chevrette M.G."/>
            <person name="De Carvalho L.P.S."/>
            <person name="Shen B."/>
        </authorList>
    </citation>
    <scope>NUCLEOTIDE SEQUENCE [LARGE SCALE GENOMIC DNA]</scope>
    <source>
        <strain evidence="1 2">NPDC000837</strain>
    </source>
</reference>
<gene>
    <name evidence="1" type="ORF">ABT276_25725</name>
</gene>
<dbReference type="Proteomes" id="UP001445472">
    <property type="component" value="Unassembled WGS sequence"/>
</dbReference>